<dbReference type="GO" id="GO:0016758">
    <property type="term" value="F:hexosyltransferase activity"/>
    <property type="evidence" value="ECO:0007669"/>
    <property type="project" value="TreeGrafter"/>
</dbReference>
<keyword evidence="2 4" id="KW-0808">Transferase</keyword>
<organism evidence="4 5">
    <name type="scientific">Streptomyces triticirhizae</name>
    <dbReference type="NCBI Taxonomy" id="2483353"/>
    <lineage>
        <taxon>Bacteria</taxon>
        <taxon>Bacillati</taxon>
        <taxon>Actinomycetota</taxon>
        <taxon>Actinomycetes</taxon>
        <taxon>Kitasatosporales</taxon>
        <taxon>Streptomycetaceae</taxon>
        <taxon>Streptomyces</taxon>
    </lineage>
</organism>
<sequence length="378" mass="39566">MSSTPPTPRRRAPLHVVQLLGGGGVGTGAHVRSLSAGLAARGLAVTVGAAGSAERRYGFASAGARFVPLPVDASLAAVRLLRLACADADLVHAHGIRAGLLATLALRGRSVPLVVTWHARATAPGPAAQLRPLTERLVARAATVVLGATSDLVQRARQRGARDARLAPVALPAPRRSAHADRMAEAHRTKLRADLGALDRPLLVAATRPTRDPGRDPGLDLLLNAARYWRDRLPQPLLALAADGRDRALLRRIERGHLPVRLLAPGEEPTELLPIADLALLVARWAGRPPLVDEALRRGVPLVATAVGGVPEVVGDAGVLVPYGKPAALGSAVNALLDDPDRRAALAVAGPAQARRWPTEDTTVAQVLSVYDELTSGR</sequence>
<reference evidence="4 5" key="1">
    <citation type="submission" date="2018-10" db="EMBL/GenBank/DDBJ databases">
        <title>Isolation, diversity and antifungal activity of actinobacteria from wheat.</title>
        <authorList>
            <person name="Han C."/>
        </authorList>
    </citation>
    <scope>NUCLEOTIDE SEQUENCE [LARGE SCALE GENOMIC DNA]</scope>
    <source>
        <strain evidence="4 5">NEAU-YY642</strain>
    </source>
</reference>
<dbReference type="Pfam" id="PF13579">
    <property type="entry name" value="Glyco_trans_4_4"/>
    <property type="match status" value="1"/>
</dbReference>
<dbReference type="InterPro" id="IPR028098">
    <property type="entry name" value="Glyco_trans_4-like_N"/>
</dbReference>
<dbReference type="PANTHER" id="PTHR45947:SF3">
    <property type="entry name" value="SULFOQUINOVOSYL TRANSFERASE SQD2"/>
    <property type="match status" value="1"/>
</dbReference>
<evidence type="ECO:0000313" key="5">
    <source>
        <dbReference type="Proteomes" id="UP000278673"/>
    </source>
</evidence>
<keyword evidence="5" id="KW-1185">Reference proteome</keyword>
<dbReference type="AlphaFoldDB" id="A0A3M2LRP0"/>
<evidence type="ECO:0000256" key="2">
    <source>
        <dbReference type="ARBA" id="ARBA00022679"/>
    </source>
</evidence>
<dbReference type="CDD" id="cd03801">
    <property type="entry name" value="GT4_PimA-like"/>
    <property type="match status" value="1"/>
</dbReference>
<evidence type="ECO:0000259" key="3">
    <source>
        <dbReference type="Pfam" id="PF13579"/>
    </source>
</evidence>
<name>A0A3M2LRP0_9ACTN</name>
<evidence type="ECO:0000256" key="1">
    <source>
        <dbReference type="ARBA" id="ARBA00022676"/>
    </source>
</evidence>
<evidence type="ECO:0000313" key="4">
    <source>
        <dbReference type="EMBL" id="RMI39223.1"/>
    </source>
</evidence>
<dbReference type="Pfam" id="PF13692">
    <property type="entry name" value="Glyco_trans_1_4"/>
    <property type="match status" value="1"/>
</dbReference>
<dbReference type="Gene3D" id="3.40.50.2000">
    <property type="entry name" value="Glycogen Phosphorylase B"/>
    <property type="match status" value="2"/>
</dbReference>
<dbReference type="Proteomes" id="UP000278673">
    <property type="component" value="Unassembled WGS sequence"/>
</dbReference>
<dbReference type="InterPro" id="IPR050194">
    <property type="entry name" value="Glycosyltransferase_grp1"/>
</dbReference>
<feature type="domain" description="Glycosyltransferase subfamily 4-like N-terminal" evidence="3">
    <location>
        <begin position="26"/>
        <end position="170"/>
    </location>
</feature>
<dbReference type="EMBL" id="RFFJ01000077">
    <property type="protein sequence ID" value="RMI39223.1"/>
    <property type="molecule type" value="Genomic_DNA"/>
</dbReference>
<dbReference type="PANTHER" id="PTHR45947">
    <property type="entry name" value="SULFOQUINOVOSYL TRANSFERASE SQD2"/>
    <property type="match status" value="1"/>
</dbReference>
<dbReference type="SUPFAM" id="SSF53756">
    <property type="entry name" value="UDP-Glycosyltransferase/glycogen phosphorylase"/>
    <property type="match status" value="1"/>
</dbReference>
<dbReference type="GO" id="GO:1901137">
    <property type="term" value="P:carbohydrate derivative biosynthetic process"/>
    <property type="evidence" value="ECO:0007669"/>
    <property type="project" value="UniProtKB-ARBA"/>
</dbReference>
<proteinExistence type="predicted"/>
<keyword evidence="1" id="KW-0328">Glycosyltransferase</keyword>
<comment type="caution">
    <text evidence="4">The sequence shown here is derived from an EMBL/GenBank/DDBJ whole genome shotgun (WGS) entry which is preliminary data.</text>
</comment>
<gene>
    <name evidence="4" type="ORF">EBN88_15325</name>
</gene>
<protein>
    <submittedName>
        <fullName evidence="4">Glycosyltransferase</fullName>
    </submittedName>
</protein>
<accession>A0A3M2LRP0</accession>